<dbReference type="Gene3D" id="3.90.220.20">
    <property type="entry name" value="DNA methylase specificity domains"/>
    <property type="match status" value="2"/>
</dbReference>
<sequence>MHNQLSMPSRYQSIVSTGSEWVKDVPLHWHSLPLCVLAKIKSIVNCKNENLLSVYLELGVIKFEDVDAKRTNATSVDLSGYQLVEPGDFVMNNQQAWRGSVGVSKFRGIVSPAYLVLDLDERLDCRFANYLFRDCSMVGQYLISSKGVGTIQRNLYWAHLKRATVYLPPMLEQAVIANFLDARTTQIDQAIRLKERQIELLKERKQILIQQAVIRGLDPGASMRNSGVEWIGEIPAHWEVVRLKFLFEEINERTKTGEETLLSLRMEKGLVPHDDVSDKEITNENLVDYKLVRPGQMVMNRMRAAIGIFGVSSRFGLVSPDYAVFDIKERAASNFFLRLFKSPLLGTQFRLNSKGLGTGASGFMRLYTESFGNIKVALPPLSEQLEIHRFIDSASDRLDNACTLFEQQILRLKEYKSTLINSAVTGKIKVPGVVEPERQDMEMA</sequence>
<keyword evidence="2" id="KW-0238">DNA-binding</keyword>
<evidence type="ECO:0000313" key="4">
    <source>
        <dbReference type="Proteomes" id="UP000548707"/>
    </source>
</evidence>
<reference evidence="3 4" key="1">
    <citation type="journal article" date="2020" name="Front. Microbiol.">
        <title>Genetic Organization of the aprX-lipA2 Operon Affects the Proteolytic Potential of Pseudomonas Species in Milk.</title>
        <authorList>
            <person name="Maier C."/>
            <person name="Huptas C."/>
            <person name="von Neubeck M."/>
            <person name="Scherer S."/>
            <person name="Wenning M."/>
            <person name="Lucking G."/>
        </authorList>
    </citation>
    <scope>NUCLEOTIDE SEQUENCE [LARGE SCALE GENOMIC DNA]</scope>
    <source>
        <strain evidence="3 4">WS 5114</strain>
    </source>
</reference>
<dbReference type="Proteomes" id="UP000548707">
    <property type="component" value="Unassembled WGS sequence"/>
</dbReference>
<dbReference type="EMBL" id="JAAQXV010000005">
    <property type="protein sequence ID" value="NMZ80682.1"/>
    <property type="molecule type" value="Genomic_DNA"/>
</dbReference>
<dbReference type="Gene3D" id="1.10.287.1120">
    <property type="entry name" value="Bipartite methylase S protein"/>
    <property type="match status" value="1"/>
</dbReference>
<keyword evidence="1" id="KW-0680">Restriction system</keyword>
<dbReference type="SUPFAM" id="SSF116734">
    <property type="entry name" value="DNA methylase specificity domain"/>
    <property type="match status" value="2"/>
</dbReference>
<dbReference type="InterPro" id="IPR051212">
    <property type="entry name" value="Type-I_RE_S_subunit"/>
</dbReference>
<proteinExistence type="predicted"/>
<dbReference type="PANTHER" id="PTHR43140">
    <property type="entry name" value="TYPE-1 RESTRICTION ENZYME ECOKI SPECIFICITY PROTEIN"/>
    <property type="match status" value="1"/>
</dbReference>
<evidence type="ECO:0000256" key="2">
    <source>
        <dbReference type="ARBA" id="ARBA00023125"/>
    </source>
</evidence>
<evidence type="ECO:0000313" key="3">
    <source>
        <dbReference type="EMBL" id="NMZ80682.1"/>
    </source>
</evidence>
<keyword evidence="3" id="KW-0540">Nuclease</keyword>
<dbReference type="InterPro" id="IPR044946">
    <property type="entry name" value="Restrct_endonuc_typeI_TRD_sf"/>
</dbReference>
<dbReference type="GO" id="GO:0009307">
    <property type="term" value="P:DNA restriction-modification system"/>
    <property type="evidence" value="ECO:0007669"/>
    <property type="project" value="UniProtKB-KW"/>
</dbReference>
<gene>
    <name evidence="3" type="ORF">HBO26_15440</name>
</gene>
<dbReference type="AlphaFoldDB" id="A0AB36CX02"/>
<protein>
    <submittedName>
        <fullName evidence="3">Restriction endonuclease subunit S</fullName>
    </submittedName>
</protein>
<keyword evidence="3" id="KW-0378">Hydrolase</keyword>
<organism evidence="3 4">
    <name type="scientific">Pseudomonas mandelii</name>
    <dbReference type="NCBI Taxonomy" id="75612"/>
    <lineage>
        <taxon>Bacteria</taxon>
        <taxon>Pseudomonadati</taxon>
        <taxon>Pseudomonadota</taxon>
        <taxon>Gammaproteobacteria</taxon>
        <taxon>Pseudomonadales</taxon>
        <taxon>Pseudomonadaceae</taxon>
        <taxon>Pseudomonas</taxon>
    </lineage>
</organism>
<accession>A0AB36CX02</accession>
<dbReference type="PANTHER" id="PTHR43140:SF1">
    <property type="entry name" value="TYPE I RESTRICTION ENZYME ECOKI SPECIFICITY SUBUNIT"/>
    <property type="match status" value="1"/>
</dbReference>
<evidence type="ECO:0000256" key="1">
    <source>
        <dbReference type="ARBA" id="ARBA00022747"/>
    </source>
</evidence>
<dbReference type="GO" id="GO:0003677">
    <property type="term" value="F:DNA binding"/>
    <property type="evidence" value="ECO:0007669"/>
    <property type="project" value="UniProtKB-KW"/>
</dbReference>
<dbReference type="GO" id="GO:0004519">
    <property type="term" value="F:endonuclease activity"/>
    <property type="evidence" value="ECO:0007669"/>
    <property type="project" value="UniProtKB-KW"/>
</dbReference>
<keyword evidence="3" id="KW-0255">Endonuclease</keyword>
<name>A0AB36CX02_9PSED</name>
<dbReference type="RefSeq" id="WP_169857463.1">
    <property type="nucleotide sequence ID" value="NZ_JAAQXV010000005.1"/>
</dbReference>
<comment type="caution">
    <text evidence="3">The sequence shown here is derived from an EMBL/GenBank/DDBJ whole genome shotgun (WGS) entry which is preliminary data.</text>
</comment>